<keyword evidence="2" id="KW-1185">Reference proteome</keyword>
<reference evidence="1 2" key="1">
    <citation type="submission" date="2021-06" db="EMBL/GenBank/DDBJ databases">
        <title>Caerostris extrusa draft genome.</title>
        <authorList>
            <person name="Kono N."/>
            <person name="Arakawa K."/>
        </authorList>
    </citation>
    <scope>NUCLEOTIDE SEQUENCE [LARGE SCALE GENOMIC DNA]</scope>
</reference>
<gene>
    <name evidence="1" type="ORF">CEXT_525341</name>
</gene>
<accession>A0AAV4MMS9</accession>
<comment type="caution">
    <text evidence="1">The sequence shown here is derived from an EMBL/GenBank/DDBJ whole genome shotgun (WGS) entry which is preliminary data.</text>
</comment>
<proteinExistence type="predicted"/>
<name>A0AAV4MMS9_CAEEX</name>
<organism evidence="1 2">
    <name type="scientific">Caerostris extrusa</name>
    <name type="common">Bark spider</name>
    <name type="synonym">Caerostris bankana</name>
    <dbReference type="NCBI Taxonomy" id="172846"/>
    <lineage>
        <taxon>Eukaryota</taxon>
        <taxon>Metazoa</taxon>
        <taxon>Ecdysozoa</taxon>
        <taxon>Arthropoda</taxon>
        <taxon>Chelicerata</taxon>
        <taxon>Arachnida</taxon>
        <taxon>Araneae</taxon>
        <taxon>Araneomorphae</taxon>
        <taxon>Entelegynae</taxon>
        <taxon>Araneoidea</taxon>
        <taxon>Araneidae</taxon>
        <taxon>Caerostris</taxon>
    </lineage>
</organism>
<dbReference type="AlphaFoldDB" id="A0AAV4MMS9"/>
<protein>
    <submittedName>
        <fullName evidence="1">Uncharacterized protein</fullName>
    </submittedName>
</protein>
<evidence type="ECO:0000313" key="2">
    <source>
        <dbReference type="Proteomes" id="UP001054945"/>
    </source>
</evidence>
<sequence>MRSTTAAFEIVYAAYKSQYLTSGISIYNWNPKAKQWKSKLEFGRDPLINAIRSQFLREKRVEPAHILDTLGLLLRS</sequence>
<evidence type="ECO:0000313" key="1">
    <source>
        <dbReference type="EMBL" id="GIX73674.1"/>
    </source>
</evidence>
<dbReference type="Proteomes" id="UP001054945">
    <property type="component" value="Unassembled WGS sequence"/>
</dbReference>
<dbReference type="EMBL" id="BPLR01002437">
    <property type="protein sequence ID" value="GIX73674.1"/>
    <property type="molecule type" value="Genomic_DNA"/>
</dbReference>